<proteinExistence type="predicted"/>
<dbReference type="EMBL" id="FONQ01000015">
    <property type="protein sequence ID" value="SFF32084.1"/>
    <property type="molecule type" value="Genomic_DNA"/>
</dbReference>
<dbReference type="Proteomes" id="UP000198596">
    <property type="component" value="Unassembled WGS sequence"/>
</dbReference>
<protein>
    <submittedName>
        <fullName evidence="1">Uncharacterized protein</fullName>
    </submittedName>
</protein>
<keyword evidence="2" id="KW-1185">Reference proteome</keyword>
<accession>A0A1I2HPM7</accession>
<name>A0A1I2HPM7_9FLAO</name>
<gene>
    <name evidence="1" type="ORF">SAMN04488131_11530</name>
</gene>
<sequence>MCQLLFFENYYRGHYFKQKTTTFRVAVLTAYVYNYVFEN</sequence>
<reference evidence="2" key="1">
    <citation type="submission" date="2016-10" db="EMBL/GenBank/DDBJ databases">
        <authorList>
            <person name="Varghese N."/>
            <person name="Submissions S."/>
        </authorList>
    </citation>
    <scope>NUCLEOTIDE SEQUENCE [LARGE SCALE GENOMIC DNA]</scope>
    <source>
        <strain evidence="2">CGMCC 1.9227</strain>
    </source>
</reference>
<dbReference type="AlphaFoldDB" id="A0A1I2HPM7"/>
<organism evidence="1 2">
    <name type="scientific">Flavobacterium xueshanense</name>
    <dbReference type="NCBI Taxonomy" id="935223"/>
    <lineage>
        <taxon>Bacteria</taxon>
        <taxon>Pseudomonadati</taxon>
        <taxon>Bacteroidota</taxon>
        <taxon>Flavobacteriia</taxon>
        <taxon>Flavobacteriales</taxon>
        <taxon>Flavobacteriaceae</taxon>
        <taxon>Flavobacterium</taxon>
    </lineage>
</organism>
<evidence type="ECO:0000313" key="1">
    <source>
        <dbReference type="EMBL" id="SFF32084.1"/>
    </source>
</evidence>
<evidence type="ECO:0000313" key="2">
    <source>
        <dbReference type="Proteomes" id="UP000198596"/>
    </source>
</evidence>